<feature type="domain" description="Anti-sigma K factor RskA C-terminal" evidence="2">
    <location>
        <begin position="133"/>
        <end position="284"/>
    </location>
</feature>
<dbReference type="EMBL" id="JAPDHZ010000002">
    <property type="protein sequence ID" value="MDG0789738.1"/>
    <property type="molecule type" value="Genomic_DNA"/>
</dbReference>
<dbReference type="InterPro" id="IPR018764">
    <property type="entry name" value="RskA_C"/>
</dbReference>
<dbReference type="Pfam" id="PF10099">
    <property type="entry name" value="RskA_C"/>
    <property type="match status" value="1"/>
</dbReference>
<evidence type="ECO:0000259" key="2">
    <source>
        <dbReference type="Pfam" id="PF10099"/>
    </source>
</evidence>
<comment type="caution">
    <text evidence="3">The sequence shown here is derived from an EMBL/GenBank/DDBJ whole genome shotgun (WGS) entry which is preliminary data.</text>
</comment>
<feature type="transmembrane region" description="Helical" evidence="1">
    <location>
        <begin position="126"/>
        <end position="148"/>
    </location>
</feature>
<keyword evidence="1" id="KW-1133">Transmembrane helix</keyword>
<dbReference type="AlphaFoldDB" id="A0A9X4QKJ4"/>
<name>A0A9X4QKJ4_9BACL</name>
<reference evidence="3 4" key="1">
    <citation type="submission" date="2022-10" db="EMBL/GenBank/DDBJ databases">
        <title>Comparative genomic analysis of Cohnella hashimotonis sp. nov., isolated from the International Space Station.</title>
        <authorList>
            <person name="Simpson A."/>
            <person name="Venkateswaran K."/>
        </authorList>
    </citation>
    <scope>NUCLEOTIDE SEQUENCE [LARGE SCALE GENOMIC DNA]</scope>
    <source>
        <strain evidence="3 4">DSM 18997</strain>
    </source>
</reference>
<dbReference type="RefSeq" id="WP_277563645.1">
    <property type="nucleotide sequence ID" value="NZ_JAPDHZ010000002.1"/>
</dbReference>
<organism evidence="3 4">
    <name type="scientific">Cohnella ginsengisoli</name>
    <dbReference type="NCBI Taxonomy" id="425004"/>
    <lineage>
        <taxon>Bacteria</taxon>
        <taxon>Bacillati</taxon>
        <taxon>Bacillota</taxon>
        <taxon>Bacilli</taxon>
        <taxon>Bacillales</taxon>
        <taxon>Paenibacillaceae</taxon>
        <taxon>Cohnella</taxon>
    </lineage>
</organism>
<protein>
    <submittedName>
        <fullName evidence="3">Anti-sigma factor</fullName>
    </submittedName>
</protein>
<keyword evidence="4" id="KW-1185">Reference proteome</keyword>
<dbReference type="GO" id="GO:0005886">
    <property type="term" value="C:plasma membrane"/>
    <property type="evidence" value="ECO:0007669"/>
    <property type="project" value="InterPro"/>
</dbReference>
<accession>A0A9X4QKJ4</accession>
<dbReference type="Proteomes" id="UP001153387">
    <property type="component" value="Unassembled WGS sequence"/>
</dbReference>
<gene>
    <name evidence="3" type="ORF">OMP38_01915</name>
</gene>
<sequence>MSERSCGVSEERWVDLLCGRLGARDAKALLTHKDGCRDCGDVHAQWAALLGGERGPSRQPAGRDADRLADRALPKQKAASAVIAAQPSDALALSAGRRRSLLLRAGVYAFARRATRALLAATRRPALAAACGLGAAVAIALLLLHPFARDNAQEARSVLSPAGYARLHEPAGVSVLSEPDTVVYRAGESGLSGMAFGLPAGAKETLWLNARTHELFLLMEGLLPSTRTDVQAWARFGATSANLGVLSFHDSRGHLYAANVRPEEWESVLLTIEPKGGSLIPTKPETVSIPLRELTE</sequence>
<keyword evidence="1" id="KW-0472">Membrane</keyword>
<proteinExistence type="predicted"/>
<evidence type="ECO:0000313" key="4">
    <source>
        <dbReference type="Proteomes" id="UP001153387"/>
    </source>
</evidence>
<evidence type="ECO:0000313" key="3">
    <source>
        <dbReference type="EMBL" id="MDG0789738.1"/>
    </source>
</evidence>
<keyword evidence="1" id="KW-0812">Transmembrane</keyword>
<evidence type="ECO:0000256" key="1">
    <source>
        <dbReference type="SAM" id="Phobius"/>
    </source>
</evidence>